<dbReference type="InterPro" id="IPR017981">
    <property type="entry name" value="GPCR_2-like_7TM"/>
</dbReference>
<evidence type="ECO:0000256" key="7">
    <source>
        <dbReference type="SAM" id="SignalP"/>
    </source>
</evidence>
<keyword evidence="3 6" id="KW-1133">Transmembrane helix</keyword>
<feature type="region of interest" description="Disordered" evidence="5">
    <location>
        <begin position="140"/>
        <end position="189"/>
    </location>
</feature>
<dbReference type="Gene3D" id="1.20.1070.10">
    <property type="entry name" value="Rhodopsin 7-helix transmembrane proteins"/>
    <property type="match status" value="1"/>
</dbReference>
<dbReference type="GO" id="GO:0016020">
    <property type="term" value="C:membrane"/>
    <property type="evidence" value="ECO:0007669"/>
    <property type="project" value="UniProtKB-SubCell"/>
</dbReference>
<dbReference type="PANTHER" id="PTHR46953">
    <property type="entry name" value="G-PROTEIN COUPLED RECEPTOR MTH-LIKE 1-RELATED"/>
    <property type="match status" value="1"/>
</dbReference>
<dbReference type="PROSITE" id="PS50261">
    <property type="entry name" value="G_PROTEIN_RECEP_F2_4"/>
    <property type="match status" value="1"/>
</dbReference>
<feature type="transmembrane region" description="Helical" evidence="6">
    <location>
        <begin position="366"/>
        <end position="388"/>
    </location>
</feature>
<dbReference type="InterPro" id="IPR052808">
    <property type="entry name" value="GPCR_Mth-like"/>
</dbReference>
<feature type="transmembrane region" description="Helical" evidence="6">
    <location>
        <begin position="286"/>
        <end position="304"/>
    </location>
</feature>
<feature type="transmembrane region" description="Helical" evidence="6">
    <location>
        <begin position="324"/>
        <end position="345"/>
    </location>
</feature>
<feature type="transmembrane region" description="Helical" evidence="6">
    <location>
        <begin position="450"/>
        <end position="472"/>
    </location>
</feature>
<name>A0AAN9W1Z5_9ORTH</name>
<evidence type="ECO:0000256" key="3">
    <source>
        <dbReference type="ARBA" id="ARBA00022989"/>
    </source>
</evidence>
<evidence type="ECO:0000256" key="4">
    <source>
        <dbReference type="ARBA" id="ARBA00023136"/>
    </source>
</evidence>
<comment type="subcellular location">
    <subcellularLocation>
        <location evidence="1">Membrane</location>
        <topology evidence="1">Multi-pass membrane protein</topology>
    </subcellularLocation>
</comment>
<feature type="transmembrane region" description="Helical" evidence="6">
    <location>
        <begin position="257"/>
        <end position="279"/>
    </location>
</feature>
<sequence>MRGPTAAVLLPAVLLLLLAAGGTAGEDGARTEAPSDAAVAAAASGGQKRVLYKCCEVGEVWVYDDADNAASGCHNATVWLPPDSVGQVQWERELRDRRFQDVQVGHPKCTTTQLWPLYHFENGEHDELELLANGRLRHYTRSHAPPEHPDLHYDRDPQRVRGLGRGGVAGAGVGAEAGEERPRGPPVFDLDAADAEAEQDALDKEHGARFFHDYAPGAYCVDRIVGRQFDFKAQYAVVCAPHVQAPLNGTDFIMKRIVNPVCHGIAIACYLLVAVLYFVLPQLRDLVGNMLTTLAICLIVSQAADLVSIFTQYTNHVSFLVADVVMYVSLLAAFFWLNSLGYYIWKTFRSRNVFLRVTDARKYCYYSTYAWGATLAMAVIALFAHFMLDTSRPEVRDSAGKQETIGRLGIAVFFTPIAFTILVNIFFYLTTGQAISRIATRGRIHHKMKYCFDMFVKLFLVMAVAWLFLVLARLPYDVLDYCNIVANLLQAFFFLYVTVLGQKRVTMLIKQAFCSNPEGQDTAEWGEEMSPMSSAHY</sequence>
<keyword evidence="2 6" id="KW-0812">Transmembrane</keyword>
<protein>
    <recommendedName>
        <fullName evidence="8">G-protein coupled receptors family 2 profile 2 domain-containing protein</fullName>
    </recommendedName>
</protein>
<keyword evidence="4 6" id="KW-0472">Membrane</keyword>
<evidence type="ECO:0000259" key="8">
    <source>
        <dbReference type="PROSITE" id="PS50261"/>
    </source>
</evidence>
<feature type="domain" description="G-protein coupled receptors family 2 profile 2" evidence="8">
    <location>
        <begin position="255"/>
        <end position="502"/>
    </location>
</feature>
<dbReference type="GO" id="GO:0004888">
    <property type="term" value="F:transmembrane signaling receptor activity"/>
    <property type="evidence" value="ECO:0007669"/>
    <property type="project" value="InterPro"/>
</dbReference>
<evidence type="ECO:0000256" key="6">
    <source>
        <dbReference type="SAM" id="Phobius"/>
    </source>
</evidence>
<proteinExistence type="predicted"/>
<evidence type="ECO:0000313" key="9">
    <source>
        <dbReference type="EMBL" id="KAK7872660.1"/>
    </source>
</evidence>
<dbReference type="AlphaFoldDB" id="A0AAN9W1Z5"/>
<keyword evidence="10" id="KW-1185">Reference proteome</keyword>
<dbReference type="PANTHER" id="PTHR46953:SF2">
    <property type="entry name" value="G-PROTEIN COUPLED RECEPTOR MTH-LIKE 5-RELATED"/>
    <property type="match status" value="1"/>
</dbReference>
<feature type="transmembrane region" description="Helical" evidence="6">
    <location>
        <begin position="408"/>
        <end position="429"/>
    </location>
</feature>
<dbReference type="GO" id="GO:0007166">
    <property type="term" value="P:cell surface receptor signaling pathway"/>
    <property type="evidence" value="ECO:0007669"/>
    <property type="project" value="InterPro"/>
</dbReference>
<dbReference type="CDD" id="cd15039">
    <property type="entry name" value="7tmB3_Methuselah-like"/>
    <property type="match status" value="1"/>
</dbReference>
<feature type="signal peptide" evidence="7">
    <location>
        <begin position="1"/>
        <end position="25"/>
    </location>
</feature>
<feature type="transmembrane region" description="Helical" evidence="6">
    <location>
        <begin position="484"/>
        <end position="501"/>
    </location>
</feature>
<comment type="caution">
    <text evidence="9">The sequence shown here is derived from an EMBL/GenBank/DDBJ whole genome shotgun (WGS) entry which is preliminary data.</text>
</comment>
<evidence type="ECO:0000256" key="5">
    <source>
        <dbReference type="SAM" id="MobiDB-lite"/>
    </source>
</evidence>
<dbReference type="Proteomes" id="UP001378592">
    <property type="component" value="Unassembled WGS sequence"/>
</dbReference>
<organism evidence="9 10">
    <name type="scientific">Gryllus longicercus</name>
    <dbReference type="NCBI Taxonomy" id="2509291"/>
    <lineage>
        <taxon>Eukaryota</taxon>
        <taxon>Metazoa</taxon>
        <taxon>Ecdysozoa</taxon>
        <taxon>Arthropoda</taxon>
        <taxon>Hexapoda</taxon>
        <taxon>Insecta</taxon>
        <taxon>Pterygota</taxon>
        <taxon>Neoptera</taxon>
        <taxon>Polyneoptera</taxon>
        <taxon>Orthoptera</taxon>
        <taxon>Ensifera</taxon>
        <taxon>Gryllidea</taxon>
        <taxon>Grylloidea</taxon>
        <taxon>Gryllidae</taxon>
        <taxon>Gryllinae</taxon>
        <taxon>Gryllus</taxon>
    </lineage>
</organism>
<feature type="region of interest" description="Disordered" evidence="5">
    <location>
        <begin position="518"/>
        <end position="537"/>
    </location>
</feature>
<reference evidence="9 10" key="1">
    <citation type="submission" date="2024-03" db="EMBL/GenBank/DDBJ databases">
        <title>The genome assembly and annotation of the cricket Gryllus longicercus Weissman &amp; Gray.</title>
        <authorList>
            <person name="Szrajer S."/>
            <person name="Gray D."/>
            <person name="Ylla G."/>
        </authorList>
    </citation>
    <scope>NUCLEOTIDE SEQUENCE [LARGE SCALE GENOMIC DNA]</scope>
    <source>
        <strain evidence="9">DAG 2021-001</strain>
        <tissue evidence="9">Whole body minus gut</tissue>
    </source>
</reference>
<feature type="chain" id="PRO_5042879526" description="G-protein coupled receptors family 2 profile 2 domain-containing protein" evidence="7">
    <location>
        <begin position="26"/>
        <end position="537"/>
    </location>
</feature>
<dbReference type="EMBL" id="JAZDUA010000021">
    <property type="protein sequence ID" value="KAK7872660.1"/>
    <property type="molecule type" value="Genomic_DNA"/>
</dbReference>
<gene>
    <name evidence="9" type="ORF">R5R35_002655</name>
</gene>
<feature type="compositionally biased region" description="Basic and acidic residues" evidence="5">
    <location>
        <begin position="144"/>
        <end position="159"/>
    </location>
</feature>
<evidence type="ECO:0000256" key="1">
    <source>
        <dbReference type="ARBA" id="ARBA00004141"/>
    </source>
</evidence>
<keyword evidence="7" id="KW-0732">Signal</keyword>
<evidence type="ECO:0000313" key="10">
    <source>
        <dbReference type="Proteomes" id="UP001378592"/>
    </source>
</evidence>
<evidence type="ECO:0000256" key="2">
    <source>
        <dbReference type="ARBA" id="ARBA00022692"/>
    </source>
</evidence>
<feature type="compositionally biased region" description="Gly residues" evidence="5">
    <location>
        <begin position="163"/>
        <end position="175"/>
    </location>
</feature>
<accession>A0AAN9W1Z5</accession>